<dbReference type="AlphaFoldDB" id="A0A1H6AJY1"/>
<accession>A0A1H6AJY1</accession>
<proteinExistence type="predicted"/>
<evidence type="ECO:0000313" key="4">
    <source>
        <dbReference type="Proteomes" id="UP000236729"/>
    </source>
</evidence>
<accession>A0A1I2BS48</accession>
<name>A0A1H6AJY1_9PSEU</name>
<evidence type="ECO:0000313" key="3">
    <source>
        <dbReference type="Proteomes" id="UP000199690"/>
    </source>
</evidence>
<dbReference type="Proteomes" id="UP000236729">
    <property type="component" value="Unassembled WGS sequence"/>
</dbReference>
<dbReference type="Proteomes" id="UP000199690">
    <property type="component" value="Unassembled WGS sequence"/>
</dbReference>
<reference evidence="3 4" key="2">
    <citation type="submission" date="2016-10" db="EMBL/GenBank/DDBJ databases">
        <authorList>
            <person name="Varghese N."/>
            <person name="Submissions S."/>
        </authorList>
    </citation>
    <scope>NUCLEOTIDE SEQUENCE [LARGE SCALE GENOMIC DNA]</scope>
    <source>
        <strain evidence="4">ATCC 20501</strain>
        <strain evidence="2 3">CGMCC 4.3529</strain>
    </source>
</reference>
<evidence type="ECO:0000313" key="2">
    <source>
        <dbReference type="EMBL" id="SFE58827.1"/>
    </source>
</evidence>
<organism evidence="1 4">
    <name type="scientific">Saccharopolyspora kobensis</name>
    <dbReference type="NCBI Taxonomy" id="146035"/>
    <lineage>
        <taxon>Bacteria</taxon>
        <taxon>Bacillati</taxon>
        <taxon>Actinomycetota</taxon>
        <taxon>Actinomycetes</taxon>
        <taxon>Pseudonocardiales</taxon>
        <taxon>Pseudonocardiaceae</taxon>
        <taxon>Saccharopolyspora</taxon>
    </lineage>
</organism>
<gene>
    <name evidence="1" type="ORF">SAMN02982929_02368</name>
    <name evidence="2" type="ORF">SAMN05216506_112202</name>
</gene>
<reference evidence="1" key="1">
    <citation type="submission" date="2016-10" db="EMBL/GenBank/DDBJ databases">
        <authorList>
            <person name="de Groot N.N."/>
        </authorList>
    </citation>
    <scope>NUCLEOTIDE SEQUENCE [LARGE SCALE GENOMIC DNA]</scope>
    <source>
        <strain evidence="1">ATCC 20501</strain>
    </source>
</reference>
<dbReference type="EMBL" id="FOME01000012">
    <property type="protein sequence ID" value="SFE58827.1"/>
    <property type="molecule type" value="Genomic_DNA"/>
</dbReference>
<dbReference type="SMR" id="A0A1H6AJY1"/>
<evidence type="ECO:0000313" key="1">
    <source>
        <dbReference type="EMBL" id="SEG49018.1"/>
    </source>
</evidence>
<protein>
    <submittedName>
        <fullName evidence="1">Uncharacterized protein</fullName>
    </submittedName>
</protein>
<dbReference type="EMBL" id="FNVB01000003">
    <property type="protein sequence ID" value="SEG49018.1"/>
    <property type="molecule type" value="Genomic_DNA"/>
</dbReference>
<keyword evidence="3" id="KW-1185">Reference proteome</keyword>
<sequence length="86" mass="10000">MFPLQQQPEVPLVSCLLDELDRRAKLAELCMNHALEQQRWDLVRRHRREVLVVQAEIRRRLDALEDSPGHVGTRLGERRGDAVGFC</sequence>